<protein>
    <submittedName>
        <fullName evidence="6">Biotin transport system ATP-binding protein</fullName>
        <ecNumber evidence="6">3.6.3.-</ecNumber>
    </submittedName>
</protein>
<evidence type="ECO:0000256" key="1">
    <source>
        <dbReference type="ARBA" id="ARBA00005417"/>
    </source>
</evidence>
<gene>
    <name evidence="6" type="ORF">J2S39_001209</name>
</gene>
<accession>A0ABU1ZYS0</accession>
<sequence>MPVISFQDVVVSVDPADGSGSPQTILGPLTTALSEDRIGVIGANGSGKSTLARLINGLADPTSGSVTVDGLDVSAHGRAIRRRVGFVFSDADSQIIMPSVREDVAFSLRRLKLTRQERDSRVTGALDRFGLLPHAADSPHTLSGGQKQLLALAAVLVMEPELIIADEPTTLLDLRNRMRIAREFARLEQQLLVVTHDLDLLTEFDRVLCIEGGRIVDDGAPRDVIAAYVDRMGAEVPGAGQGDGRR</sequence>
<dbReference type="EC" id="3.6.3.-" evidence="6"/>
<dbReference type="Proteomes" id="UP001180840">
    <property type="component" value="Unassembled WGS sequence"/>
</dbReference>
<dbReference type="PANTHER" id="PTHR43553">
    <property type="entry name" value="HEAVY METAL TRANSPORTER"/>
    <property type="match status" value="1"/>
</dbReference>
<dbReference type="Gene3D" id="3.40.50.300">
    <property type="entry name" value="P-loop containing nucleotide triphosphate hydrolases"/>
    <property type="match status" value="1"/>
</dbReference>
<dbReference type="InterPro" id="IPR050095">
    <property type="entry name" value="ECF_ABC_transporter_ATP-bd"/>
</dbReference>
<dbReference type="InterPro" id="IPR027417">
    <property type="entry name" value="P-loop_NTPase"/>
</dbReference>
<comment type="similarity">
    <text evidence="1">Belongs to the ABC transporter superfamily.</text>
</comment>
<dbReference type="CDD" id="cd03225">
    <property type="entry name" value="ABC_cobalt_CbiO_domain1"/>
    <property type="match status" value="1"/>
</dbReference>
<dbReference type="GO" id="GO:0016787">
    <property type="term" value="F:hydrolase activity"/>
    <property type="evidence" value="ECO:0007669"/>
    <property type="project" value="UniProtKB-KW"/>
</dbReference>
<evidence type="ECO:0000256" key="4">
    <source>
        <dbReference type="ARBA" id="ARBA00022840"/>
    </source>
</evidence>
<reference evidence="6" key="1">
    <citation type="submission" date="2023-07" db="EMBL/GenBank/DDBJ databases">
        <title>Sequencing the genomes of 1000 actinobacteria strains.</title>
        <authorList>
            <person name="Klenk H.-P."/>
        </authorList>
    </citation>
    <scope>NUCLEOTIDE SEQUENCE</scope>
    <source>
        <strain evidence="6">DSM 107476</strain>
    </source>
</reference>
<comment type="caution">
    <text evidence="6">The sequence shown here is derived from an EMBL/GenBank/DDBJ whole genome shotgun (WGS) entry which is preliminary data.</text>
</comment>
<evidence type="ECO:0000256" key="2">
    <source>
        <dbReference type="ARBA" id="ARBA00022448"/>
    </source>
</evidence>
<dbReference type="PROSITE" id="PS00211">
    <property type="entry name" value="ABC_TRANSPORTER_1"/>
    <property type="match status" value="1"/>
</dbReference>
<dbReference type="InterPro" id="IPR003593">
    <property type="entry name" value="AAA+_ATPase"/>
</dbReference>
<dbReference type="SUPFAM" id="SSF52540">
    <property type="entry name" value="P-loop containing nucleoside triphosphate hydrolases"/>
    <property type="match status" value="1"/>
</dbReference>
<evidence type="ECO:0000256" key="3">
    <source>
        <dbReference type="ARBA" id="ARBA00022741"/>
    </source>
</evidence>
<dbReference type="InterPro" id="IPR003439">
    <property type="entry name" value="ABC_transporter-like_ATP-bd"/>
</dbReference>
<dbReference type="GO" id="GO:0005524">
    <property type="term" value="F:ATP binding"/>
    <property type="evidence" value="ECO:0007669"/>
    <property type="project" value="UniProtKB-KW"/>
</dbReference>
<dbReference type="PANTHER" id="PTHR43553:SF24">
    <property type="entry name" value="ENERGY-COUPLING FACTOR TRANSPORTER ATP-BINDING PROTEIN ECFA1"/>
    <property type="match status" value="1"/>
</dbReference>
<feature type="domain" description="ABC transporter" evidence="5">
    <location>
        <begin position="4"/>
        <end position="237"/>
    </location>
</feature>
<keyword evidence="6" id="KW-0378">Hydrolase</keyword>
<organism evidence="6 7">
    <name type="scientific">Corynebacterium guangdongense</name>
    <dbReference type="NCBI Taxonomy" id="1783348"/>
    <lineage>
        <taxon>Bacteria</taxon>
        <taxon>Bacillati</taxon>
        <taxon>Actinomycetota</taxon>
        <taxon>Actinomycetes</taxon>
        <taxon>Mycobacteriales</taxon>
        <taxon>Corynebacteriaceae</taxon>
        <taxon>Corynebacterium</taxon>
    </lineage>
</organism>
<evidence type="ECO:0000313" key="6">
    <source>
        <dbReference type="EMBL" id="MDR7329533.1"/>
    </source>
</evidence>
<dbReference type="SMART" id="SM00382">
    <property type="entry name" value="AAA"/>
    <property type="match status" value="1"/>
</dbReference>
<keyword evidence="4 6" id="KW-0067">ATP-binding</keyword>
<dbReference type="EMBL" id="JAVDXZ010000001">
    <property type="protein sequence ID" value="MDR7329533.1"/>
    <property type="molecule type" value="Genomic_DNA"/>
</dbReference>
<dbReference type="Pfam" id="PF00005">
    <property type="entry name" value="ABC_tran"/>
    <property type="match status" value="1"/>
</dbReference>
<name>A0ABU1ZYS0_9CORY</name>
<evidence type="ECO:0000313" key="7">
    <source>
        <dbReference type="Proteomes" id="UP001180840"/>
    </source>
</evidence>
<keyword evidence="3" id="KW-0547">Nucleotide-binding</keyword>
<dbReference type="RefSeq" id="WP_290194369.1">
    <property type="nucleotide sequence ID" value="NZ_CP047654.1"/>
</dbReference>
<evidence type="ECO:0000259" key="5">
    <source>
        <dbReference type="PROSITE" id="PS50893"/>
    </source>
</evidence>
<dbReference type="PROSITE" id="PS50893">
    <property type="entry name" value="ABC_TRANSPORTER_2"/>
    <property type="match status" value="1"/>
</dbReference>
<proteinExistence type="inferred from homology"/>
<keyword evidence="7" id="KW-1185">Reference proteome</keyword>
<dbReference type="InterPro" id="IPR015856">
    <property type="entry name" value="ABC_transpr_CbiO/EcfA_su"/>
</dbReference>
<keyword evidence="2" id="KW-0813">Transport</keyword>
<dbReference type="InterPro" id="IPR017871">
    <property type="entry name" value="ABC_transporter-like_CS"/>
</dbReference>